<comment type="similarity">
    <text evidence="1 6 7">Belongs to the acetokinase family.</text>
</comment>
<dbReference type="Proteomes" id="UP000183447">
    <property type="component" value="Unassembled WGS sequence"/>
</dbReference>
<comment type="subcellular location">
    <subcellularLocation>
        <location evidence="6">Cytoplasm</location>
    </subcellularLocation>
</comment>
<evidence type="ECO:0000256" key="2">
    <source>
        <dbReference type="ARBA" id="ARBA00022679"/>
    </source>
</evidence>
<dbReference type="NCBIfam" id="TIGR00016">
    <property type="entry name" value="ackA"/>
    <property type="match status" value="1"/>
</dbReference>
<dbReference type="PROSITE" id="PS01075">
    <property type="entry name" value="ACETATE_KINASE_1"/>
    <property type="match status" value="1"/>
</dbReference>
<dbReference type="InterPro" id="IPR000890">
    <property type="entry name" value="Aliphatic_acid_kin_short-chain"/>
</dbReference>
<dbReference type="InterPro" id="IPR043129">
    <property type="entry name" value="ATPase_NBD"/>
</dbReference>
<evidence type="ECO:0000256" key="4">
    <source>
        <dbReference type="ARBA" id="ARBA00022777"/>
    </source>
</evidence>
<comment type="catalytic activity">
    <reaction evidence="6">
        <text>acetate + ATP = acetyl phosphate + ADP</text>
        <dbReference type="Rhea" id="RHEA:11352"/>
        <dbReference type="ChEBI" id="CHEBI:22191"/>
        <dbReference type="ChEBI" id="CHEBI:30089"/>
        <dbReference type="ChEBI" id="CHEBI:30616"/>
        <dbReference type="ChEBI" id="CHEBI:456216"/>
        <dbReference type="EC" id="2.7.2.1"/>
    </reaction>
</comment>
<evidence type="ECO:0000313" key="8">
    <source>
        <dbReference type="EMBL" id="SFZ85426.1"/>
    </source>
</evidence>
<comment type="function">
    <text evidence="6">Catalyzes the formation of acetyl phosphate from acetate and ATP. Can also catalyze the reverse reaction.</text>
</comment>
<feature type="site" description="Transition state stabilizer" evidence="6">
    <location>
        <position position="234"/>
    </location>
</feature>
<feature type="binding site" evidence="6">
    <location>
        <begin position="201"/>
        <end position="205"/>
    </location>
    <ligand>
        <name>ATP</name>
        <dbReference type="ChEBI" id="CHEBI:30616"/>
    </ligand>
</feature>
<dbReference type="GO" id="GO:0005524">
    <property type="term" value="F:ATP binding"/>
    <property type="evidence" value="ECO:0007669"/>
    <property type="project" value="UniProtKB-KW"/>
</dbReference>
<evidence type="ECO:0000256" key="6">
    <source>
        <dbReference type="HAMAP-Rule" id="MF_00020"/>
    </source>
</evidence>
<dbReference type="Pfam" id="PF00871">
    <property type="entry name" value="Acetate_kinase"/>
    <property type="match status" value="1"/>
</dbReference>
<feature type="binding site" evidence="6">
    <location>
        <position position="380"/>
    </location>
    <ligand>
        <name>Mg(2+)</name>
        <dbReference type="ChEBI" id="CHEBI:18420"/>
    </ligand>
</feature>
<protein>
    <recommendedName>
        <fullName evidence="6">Acetate kinase</fullName>
        <ecNumber evidence="6">2.7.2.1</ecNumber>
    </recommendedName>
    <alternativeName>
        <fullName evidence="6">Acetokinase</fullName>
    </alternativeName>
</protein>
<evidence type="ECO:0000256" key="1">
    <source>
        <dbReference type="ARBA" id="ARBA00008748"/>
    </source>
</evidence>
<feature type="binding site" evidence="6">
    <location>
        <begin position="323"/>
        <end position="327"/>
    </location>
    <ligand>
        <name>ATP</name>
        <dbReference type="ChEBI" id="CHEBI:30616"/>
    </ligand>
</feature>
<comment type="cofactor">
    <cofactor evidence="6">
        <name>Mg(2+)</name>
        <dbReference type="ChEBI" id="CHEBI:18420"/>
    </cofactor>
    <cofactor evidence="6">
        <name>Mn(2+)</name>
        <dbReference type="ChEBI" id="CHEBI:29035"/>
    </cofactor>
    <text evidence="6">Mg(2+). Can also accept Mn(2+).</text>
</comment>
<dbReference type="RefSeq" id="WP_072343641.1">
    <property type="nucleotide sequence ID" value="NZ_FPKU01000002.1"/>
</dbReference>
<evidence type="ECO:0000256" key="3">
    <source>
        <dbReference type="ARBA" id="ARBA00022741"/>
    </source>
</evidence>
<dbReference type="UniPathway" id="UPA00621"/>
<dbReference type="PANTHER" id="PTHR21060:SF15">
    <property type="entry name" value="ACETATE KINASE-RELATED"/>
    <property type="match status" value="1"/>
</dbReference>
<keyword evidence="6" id="KW-0460">Magnesium</keyword>
<dbReference type="NCBIfam" id="NF011652">
    <property type="entry name" value="PRK15070.1"/>
    <property type="match status" value="1"/>
</dbReference>
<keyword evidence="6" id="KW-0479">Metal-binding</keyword>
<dbReference type="InterPro" id="IPR004372">
    <property type="entry name" value="Ac/propionate_kinase"/>
</dbReference>
<feature type="binding site" evidence="6">
    <location>
        <position position="85"/>
    </location>
    <ligand>
        <name>substrate</name>
    </ligand>
</feature>
<keyword evidence="5 6" id="KW-0067">ATP-binding</keyword>
<keyword evidence="2 6" id="KW-0808">Transferase</keyword>
<keyword evidence="4 6" id="KW-0418">Kinase</keyword>
<comment type="subunit">
    <text evidence="6">Homodimer.</text>
</comment>
<accession>A0A1K2HZ74</accession>
<dbReference type="GO" id="GO:0051144">
    <property type="term" value="P:1,2-propanediol catabolic process"/>
    <property type="evidence" value="ECO:0007669"/>
    <property type="project" value="UniProtKB-UniPathway"/>
</dbReference>
<gene>
    <name evidence="6" type="primary">ackA</name>
    <name evidence="8" type="ORF">SAMN02983003_2591</name>
</gene>
<evidence type="ECO:0000256" key="5">
    <source>
        <dbReference type="ARBA" id="ARBA00022840"/>
    </source>
</evidence>
<dbReference type="CDD" id="cd24010">
    <property type="entry name" value="ASKHA_NBD_AcK_PK"/>
    <property type="match status" value="1"/>
</dbReference>
<dbReference type="PANTHER" id="PTHR21060">
    <property type="entry name" value="ACETATE KINASE"/>
    <property type="match status" value="1"/>
</dbReference>
<comment type="pathway">
    <text evidence="6">Metabolic intermediate biosynthesis; acetyl-CoA biosynthesis; acetyl-CoA from acetate: step 1/2.</text>
</comment>
<organism evidence="8 9">
    <name type="scientific">Devosia enhydra</name>
    <dbReference type="NCBI Taxonomy" id="665118"/>
    <lineage>
        <taxon>Bacteria</taxon>
        <taxon>Pseudomonadati</taxon>
        <taxon>Pseudomonadota</taxon>
        <taxon>Alphaproteobacteria</taxon>
        <taxon>Hyphomicrobiales</taxon>
        <taxon>Devosiaceae</taxon>
        <taxon>Devosia</taxon>
    </lineage>
</organism>
<dbReference type="GO" id="GO:0006085">
    <property type="term" value="P:acetyl-CoA biosynthetic process"/>
    <property type="evidence" value="ECO:0007669"/>
    <property type="project" value="UniProtKB-UniRule"/>
</dbReference>
<dbReference type="SUPFAM" id="SSF53067">
    <property type="entry name" value="Actin-like ATPase domain"/>
    <property type="match status" value="2"/>
</dbReference>
<dbReference type="OrthoDB" id="9802453at2"/>
<dbReference type="GO" id="GO:0005737">
    <property type="term" value="C:cytoplasm"/>
    <property type="evidence" value="ECO:0007669"/>
    <property type="project" value="UniProtKB-SubCell"/>
</dbReference>
<dbReference type="HAMAP" id="MF_00020">
    <property type="entry name" value="Acetate_kinase"/>
    <property type="match status" value="1"/>
</dbReference>
<dbReference type="InterPro" id="IPR023865">
    <property type="entry name" value="Aliphatic_acid_kinase_CS"/>
</dbReference>
<evidence type="ECO:0000256" key="7">
    <source>
        <dbReference type="RuleBase" id="RU003835"/>
    </source>
</evidence>
<dbReference type="PROSITE" id="PS01076">
    <property type="entry name" value="ACETATE_KINASE_2"/>
    <property type="match status" value="1"/>
</dbReference>
<dbReference type="UniPathway" id="UPA00340">
    <property type="reaction ID" value="UER00458"/>
</dbReference>
<keyword evidence="9" id="KW-1185">Reference proteome</keyword>
<dbReference type="GO" id="GO:0000287">
    <property type="term" value="F:magnesium ion binding"/>
    <property type="evidence" value="ECO:0007669"/>
    <property type="project" value="UniProtKB-UniRule"/>
</dbReference>
<dbReference type="GO" id="GO:0016747">
    <property type="term" value="F:acyltransferase activity, transferring groups other than amino-acyl groups"/>
    <property type="evidence" value="ECO:0007669"/>
    <property type="project" value="InterPro"/>
</dbReference>
<feature type="site" description="Transition state stabilizer" evidence="6">
    <location>
        <position position="173"/>
    </location>
</feature>
<dbReference type="EMBL" id="FPKU01000002">
    <property type="protein sequence ID" value="SFZ85426.1"/>
    <property type="molecule type" value="Genomic_DNA"/>
</dbReference>
<dbReference type="EC" id="2.7.2.1" evidence="6"/>
<keyword evidence="3 6" id="KW-0547">Nucleotide-binding</keyword>
<feature type="binding site" evidence="6">
    <location>
        <position position="7"/>
    </location>
    <ligand>
        <name>Mg(2+)</name>
        <dbReference type="ChEBI" id="CHEBI:18420"/>
    </ligand>
</feature>
<dbReference type="InterPro" id="IPR008300">
    <property type="entry name" value="PTAC"/>
</dbReference>
<dbReference type="Pfam" id="PF06130">
    <property type="entry name" value="PTAC"/>
    <property type="match status" value="1"/>
</dbReference>
<dbReference type="GO" id="GO:0008776">
    <property type="term" value="F:acetate kinase activity"/>
    <property type="evidence" value="ECO:0007669"/>
    <property type="project" value="UniProtKB-UniRule"/>
</dbReference>
<sequence length="600" mass="63971">MKILVLNCGSSSLKVGVFDVGQTTTEVFKASYERFEAGSCSYTIRSGGKTETGKIALGDIAAALRALPHILADNRITDIDAIGHRVVHGGERFRTTTVLDEPKIAAIEALTPLAPLHNPANLLAVRVAQEVWPSLPQVAVFDTAFHGTIPPRATTYAVPKAWRDAGLRRFGFHGSSHKYVAIRAAEEIGVPLRDLHLVSVHLGNGASVCAISRGESLDTSMGMTPLEGLVMGTRSGDVDPGLFGFLSRQLGLSIDQIEDALYSDSGLLALANSSDMRSVEDRAAKGDADAQLAIEIYAYRTRKYIGAYAAAMGGLDAVIFTGGIGENSPSMRRRICDGLEFMGLRLDHDRNQSVELANHAAPQIQAYGSKVRVIVTETAEQLMIARETAAALAPMAPVPQPIPVAVSARHAHLSRPAIEALFGAGYQLTPAVPLRQPGQWAAAERITLEGPKGRLERVAILGPERSRTQIEISRTDGFELGIDAPVRDSGKLEGTPTVRLIGPAGSFDTDGLIVAARHIHTNPADARRLGLVDGMLVDVHIGDQERGLVFGKTLIRIGANAVTEMHIDTDEANAADIRANGEGSLVPDLRAIAVPNKEPL</sequence>
<dbReference type="PRINTS" id="PR00471">
    <property type="entry name" value="ACETATEKNASE"/>
</dbReference>
<name>A0A1K2HZ74_9HYPH</name>
<dbReference type="AlphaFoldDB" id="A0A1K2HZ74"/>
<dbReference type="STRING" id="665118.SAMN02983003_2591"/>
<keyword evidence="6" id="KW-0963">Cytoplasm</keyword>
<feature type="active site" description="Proton donor/acceptor" evidence="6">
    <location>
        <position position="142"/>
    </location>
</feature>
<reference evidence="8 9" key="1">
    <citation type="submission" date="2016-11" db="EMBL/GenBank/DDBJ databases">
        <authorList>
            <person name="Jaros S."/>
            <person name="Januszkiewicz K."/>
            <person name="Wedrychowicz H."/>
        </authorList>
    </citation>
    <scope>NUCLEOTIDE SEQUENCE [LARGE SCALE GENOMIC DNA]</scope>
    <source>
        <strain evidence="8 9">ATCC 23634</strain>
    </source>
</reference>
<feature type="binding site" evidence="6">
    <location>
        <begin position="275"/>
        <end position="277"/>
    </location>
    <ligand>
        <name>ATP</name>
        <dbReference type="ChEBI" id="CHEBI:30616"/>
    </ligand>
</feature>
<evidence type="ECO:0000313" key="9">
    <source>
        <dbReference type="Proteomes" id="UP000183447"/>
    </source>
</evidence>
<dbReference type="Gene3D" id="3.30.420.40">
    <property type="match status" value="2"/>
</dbReference>
<dbReference type="GO" id="GO:0006083">
    <property type="term" value="P:acetate metabolic process"/>
    <property type="evidence" value="ECO:0007669"/>
    <property type="project" value="TreeGrafter"/>
</dbReference>
<proteinExistence type="inferred from homology"/>
<feature type="binding site" evidence="6">
    <location>
        <position position="14"/>
    </location>
    <ligand>
        <name>ATP</name>
        <dbReference type="ChEBI" id="CHEBI:30616"/>
    </ligand>
</feature>